<dbReference type="Pfam" id="PF01873">
    <property type="entry name" value="eIF-5_eIF-2B"/>
    <property type="match status" value="1"/>
</dbReference>
<protein>
    <submittedName>
        <fullName evidence="5">Translation initiation factor IF-2 subunit beta</fullName>
    </submittedName>
</protein>
<keyword evidence="2 5" id="KW-0396">Initiation factor</keyword>
<dbReference type="GO" id="GO:0043565">
    <property type="term" value="F:sequence-specific DNA binding"/>
    <property type="evidence" value="ECO:0007669"/>
    <property type="project" value="InterPro"/>
</dbReference>
<comment type="caution">
    <text evidence="5">The sequence shown here is derived from an EMBL/GenBank/DDBJ whole genome shotgun (WGS) entry which is preliminary data.</text>
</comment>
<name>A0A2R6BEM4_9ARCH</name>
<evidence type="ECO:0000259" key="4">
    <source>
        <dbReference type="PROSITE" id="PS50114"/>
    </source>
</evidence>
<organism evidence="5 6">
    <name type="scientific">Candidatus Marsarchaeota G2 archaeon ECH_B_SAG-C16</name>
    <dbReference type="NCBI Taxonomy" id="1978163"/>
    <lineage>
        <taxon>Archaea</taxon>
        <taxon>Candidatus Marsarchaeota</taxon>
        <taxon>Candidatus Marsarchaeota group 2</taxon>
    </lineage>
</organism>
<dbReference type="InterPro" id="IPR002735">
    <property type="entry name" value="Transl_init_fac_IF2/IF5_dom"/>
</dbReference>
<dbReference type="PANTHER" id="PTHR23001">
    <property type="entry name" value="EUKARYOTIC TRANSLATION INITIATION FACTOR"/>
    <property type="match status" value="1"/>
</dbReference>
<dbReference type="GO" id="GO:0003743">
    <property type="term" value="F:translation initiation factor activity"/>
    <property type="evidence" value="ECO:0007669"/>
    <property type="project" value="UniProtKB-KW"/>
</dbReference>
<evidence type="ECO:0000256" key="2">
    <source>
        <dbReference type="ARBA" id="ARBA00022540"/>
    </source>
</evidence>
<dbReference type="Proteomes" id="UP000240681">
    <property type="component" value="Unassembled WGS sequence"/>
</dbReference>
<evidence type="ECO:0000313" key="5">
    <source>
        <dbReference type="EMBL" id="PSN97093.1"/>
    </source>
</evidence>
<dbReference type="SMART" id="SM00653">
    <property type="entry name" value="eIF2B_5"/>
    <property type="match status" value="1"/>
</dbReference>
<feature type="domain" description="GATA-type" evidence="4">
    <location>
        <begin position="113"/>
        <end position="139"/>
    </location>
</feature>
<dbReference type="EMBL" id="NEXK01000029">
    <property type="protein sequence ID" value="PSN97093.1"/>
    <property type="molecule type" value="Genomic_DNA"/>
</dbReference>
<dbReference type="NCBIfam" id="NF003067">
    <property type="entry name" value="PRK03988.1"/>
    <property type="match status" value="1"/>
</dbReference>
<keyword evidence="3" id="KW-0648">Protein biosynthesis</keyword>
<dbReference type="InterPro" id="IPR000679">
    <property type="entry name" value="Znf_GATA"/>
</dbReference>
<dbReference type="AlphaFoldDB" id="A0A2R6BEM4"/>
<dbReference type="InterPro" id="IPR016189">
    <property type="entry name" value="Transl_init_fac_IF2/IF5_N"/>
</dbReference>
<dbReference type="SUPFAM" id="SSF100966">
    <property type="entry name" value="Translation initiation factor 2 beta, aIF2beta, N-terminal domain"/>
    <property type="match status" value="1"/>
</dbReference>
<dbReference type="PROSITE" id="PS50114">
    <property type="entry name" value="GATA_ZN_FINGER_2"/>
    <property type="match status" value="1"/>
</dbReference>
<dbReference type="InterPro" id="IPR045196">
    <property type="entry name" value="IF2/IF5"/>
</dbReference>
<dbReference type="GO" id="GO:0006355">
    <property type="term" value="P:regulation of DNA-templated transcription"/>
    <property type="evidence" value="ECO:0007669"/>
    <property type="project" value="InterPro"/>
</dbReference>
<comment type="similarity">
    <text evidence="1">Belongs to the eIF-2-beta/eIF-5 family.</text>
</comment>
<sequence length="148" mass="17094">MQNGEGKSLSDYSEYLRMLDEVYKDVPRVRSSGEWFAIPQLKIEYEGDKSILVNFKEICELFRREPSHVMKFLVRNLATAGYVTDDLKLVLQGHFNEDQIMNLLNRYVSFFVRCQNCGRPDTRLIKKAKVVYMVCEACGAEAPIKITA</sequence>
<gene>
    <name evidence="5" type="ORF">B9Q09_01405</name>
</gene>
<dbReference type="Gene3D" id="3.30.30.170">
    <property type="match status" value="1"/>
</dbReference>
<proteinExistence type="inferred from homology"/>
<reference evidence="5 6" key="1">
    <citation type="submission" date="2017-04" db="EMBL/GenBank/DDBJ databases">
        <title>Novel microbial lineages endemic to geothermal iron-oxide mats fill important gaps in the evolutionary history of Archaea.</title>
        <authorList>
            <person name="Jay Z.J."/>
            <person name="Beam J.P."/>
            <person name="Dlakic M."/>
            <person name="Rusch D.B."/>
            <person name="Kozubal M.A."/>
            <person name="Inskeep W.P."/>
        </authorList>
    </citation>
    <scope>NUCLEOTIDE SEQUENCE [LARGE SCALE GENOMIC DNA]</scope>
    <source>
        <strain evidence="5">ECH_B_SAG-C16</strain>
    </source>
</reference>
<accession>A0A2R6BEM4</accession>
<dbReference type="InterPro" id="IPR016190">
    <property type="entry name" value="Transl_init_fac_IF2/IF5_Zn-bd"/>
</dbReference>
<dbReference type="SUPFAM" id="SSF75689">
    <property type="entry name" value="Zinc-binding domain of translation initiation factor 2 beta"/>
    <property type="match status" value="1"/>
</dbReference>
<evidence type="ECO:0000256" key="3">
    <source>
        <dbReference type="ARBA" id="ARBA00022917"/>
    </source>
</evidence>
<evidence type="ECO:0000256" key="1">
    <source>
        <dbReference type="ARBA" id="ARBA00010397"/>
    </source>
</evidence>
<evidence type="ECO:0000313" key="6">
    <source>
        <dbReference type="Proteomes" id="UP000240681"/>
    </source>
</evidence>
<dbReference type="PANTHER" id="PTHR23001:SF3">
    <property type="entry name" value="EUKARYOTIC TRANSLATION INITIATION FACTOR 2 SUBUNIT 2"/>
    <property type="match status" value="1"/>
</dbReference>